<gene>
    <name evidence="2" type="ORF">LITE_LOCUS19927</name>
</gene>
<evidence type="ECO:0000313" key="3">
    <source>
        <dbReference type="Proteomes" id="UP001154282"/>
    </source>
</evidence>
<organism evidence="2 3">
    <name type="scientific">Linum tenue</name>
    <dbReference type="NCBI Taxonomy" id="586396"/>
    <lineage>
        <taxon>Eukaryota</taxon>
        <taxon>Viridiplantae</taxon>
        <taxon>Streptophyta</taxon>
        <taxon>Embryophyta</taxon>
        <taxon>Tracheophyta</taxon>
        <taxon>Spermatophyta</taxon>
        <taxon>Magnoliopsida</taxon>
        <taxon>eudicotyledons</taxon>
        <taxon>Gunneridae</taxon>
        <taxon>Pentapetalae</taxon>
        <taxon>rosids</taxon>
        <taxon>fabids</taxon>
        <taxon>Malpighiales</taxon>
        <taxon>Linaceae</taxon>
        <taxon>Linum</taxon>
    </lineage>
</organism>
<dbReference type="AlphaFoldDB" id="A0AAV0KSB1"/>
<comment type="caution">
    <text evidence="2">The sequence shown here is derived from an EMBL/GenBank/DDBJ whole genome shotgun (WGS) entry which is preliminary data.</text>
</comment>
<protein>
    <submittedName>
        <fullName evidence="2">Uncharacterized protein</fullName>
    </submittedName>
</protein>
<evidence type="ECO:0000256" key="1">
    <source>
        <dbReference type="SAM" id="MobiDB-lite"/>
    </source>
</evidence>
<accession>A0AAV0KSB1</accession>
<name>A0AAV0KSB1_9ROSI</name>
<dbReference type="Proteomes" id="UP001154282">
    <property type="component" value="Unassembled WGS sequence"/>
</dbReference>
<proteinExistence type="predicted"/>
<reference evidence="2" key="1">
    <citation type="submission" date="2022-08" db="EMBL/GenBank/DDBJ databases">
        <authorList>
            <person name="Gutierrez-Valencia J."/>
        </authorList>
    </citation>
    <scope>NUCLEOTIDE SEQUENCE</scope>
</reference>
<keyword evidence="3" id="KW-1185">Reference proteome</keyword>
<dbReference type="EMBL" id="CAMGYJ010000005">
    <property type="protein sequence ID" value="CAI0424384.1"/>
    <property type="molecule type" value="Genomic_DNA"/>
</dbReference>
<feature type="compositionally biased region" description="Basic and acidic residues" evidence="1">
    <location>
        <begin position="1"/>
        <end position="16"/>
    </location>
</feature>
<feature type="non-terminal residue" evidence="2">
    <location>
        <position position="1"/>
    </location>
</feature>
<evidence type="ECO:0000313" key="2">
    <source>
        <dbReference type="EMBL" id="CAI0424384.1"/>
    </source>
</evidence>
<feature type="region of interest" description="Disordered" evidence="1">
    <location>
        <begin position="1"/>
        <end position="28"/>
    </location>
</feature>
<sequence length="42" mass="4950">RAGRRRHEEKTAVFEGRRRRPSKKEDVEVDLFLSPDSLRAPT</sequence>